<evidence type="ECO:0000256" key="1">
    <source>
        <dbReference type="ARBA" id="ARBA00001964"/>
    </source>
</evidence>
<protein>
    <submittedName>
        <fullName evidence="5">Transketolase protein</fullName>
    </submittedName>
</protein>
<dbReference type="InterPro" id="IPR005475">
    <property type="entry name" value="Transketolase-like_Pyr-bd"/>
</dbReference>
<sequence>MIRLSDEILPENTEMRKAFCDTLMELAGEDKNVILMDGDLMGAMGTKPFAQEFPEQTIDCGIQEANAVGVAAGLSAVGKIPFVHSFGPFITRRACDQVFMSGAYAKLNVKLVGSDPGITAQINGGTHMPFEDMGIMRGIPEMTIVEPTDIAMLKSVLRQMKENYGMYYMRLVRKSCMKIYEEGSEFEIGKSVMLRDGGDATVIASGYCTAQALIAGEILDGEGIHIRVLDMFTWKPVDEEAVILAAKETGAVVTAENHNVINGLGSAVAEVLVKNNPVPVEMIGIQDLFGEVGNLEYLAERFELKADYIAAAVKKAVKRKTKQ</sequence>
<dbReference type="Gene3D" id="3.40.50.920">
    <property type="match status" value="1"/>
</dbReference>
<dbReference type="PANTHER" id="PTHR43825">
    <property type="entry name" value="PYRUVATE DEHYDROGENASE E1 COMPONENT"/>
    <property type="match status" value="1"/>
</dbReference>
<dbReference type="InterPro" id="IPR029061">
    <property type="entry name" value="THDP-binding"/>
</dbReference>
<comment type="caution">
    <text evidence="5">The sequence shown here is derived from an EMBL/GenBank/DDBJ whole genome shotgun (WGS) entry which is preliminary data.</text>
</comment>
<evidence type="ECO:0000256" key="2">
    <source>
        <dbReference type="ARBA" id="ARBA00007131"/>
    </source>
</evidence>
<dbReference type="SUPFAM" id="SSF52922">
    <property type="entry name" value="TK C-terminal domain-like"/>
    <property type="match status" value="1"/>
</dbReference>
<comment type="cofactor">
    <cofactor evidence="1">
        <name>thiamine diphosphate</name>
        <dbReference type="ChEBI" id="CHEBI:58937"/>
    </cofactor>
</comment>
<accession>A0ABC9TYJ0</accession>
<name>A0ABC9TYJ0_CLOSY</name>
<proteinExistence type="inferred from homology"/>
<dbReference type="CDD" id="cd07033">
    <property type="entry name" value="TPP_PYR_DXS_TK_like"/>
    <property type="match status" value="1"/>
</dbReference>
<dbReference type="RefSeq" id="WP_021642830.1">
    <property type="nucleotide sequence ID" value="NZ_KE992967.1"/>
</dbReference>
<evidence type="ECO:0000256" key="3">
    <source>
        <dbReference type="ARBA" id="ARBA00023052"/>
    </source>
</evidence>
<dbReference type="Pfam" id="PF02780">
    <property type="entry name" value="Transketolase_C"/>
    <property type="match status" value="1"/>
</dbReference>
<evidence type="ECO:0000259" key="4">
    <source>
        <dbReference type="SMART" id="SM00861"/>
    </source>
</evidence>
<evidence type="ECO:0000313" key="5">
    <source>
        <dbReference type="EMBL" id="ERI77305.1"/>
    </source>
</evidence>
<reference evidence="5 6" key="1">
    <citation type="submission" date="2013-07" db="EMBL/GenBank/DDBJ databases">
        <authorList>
            <person name="Weinstock G."/>
            <person name="Sodergren E."/>
            <person name="Wylie T."/>
            <person name="Fulton L."/>
            <person name="Fulton R."/>
            <person name="Fronick C."/>
            <person name="O'Laughlin M."/>
            <person name="Godfrey J."/>
            <person name="Miner T."/>
            <person name="Herter B."/>
            <person name="Appelbaum E."/>
            <person name="Cordes M."/>
            <person name="Lek S."/>
            <person name="Wollam A."/>
            <person name="Pepin K.H."/>
            <person name="Palsikar V.B."/>
            <person name="Mitreva M."/>
            <person name="Wilson R.K."/>
        </authorList>
    </citation>
    <scope>NUCLEOTIDE SEQUENCE [LARGE SCALE GENOMIC DNA]</scope>
    <source>
        <strain evidence="5 6">ATCC 14940</strain>
    </source>
</reference>
<organism evidence="5 6">
    <name type="scientific">[Clostridium] symbiosum ATCC 14940</name>
    <dbReference type="NCBI Taxonomy" id="411472"/>
    <lineage>
        <taxon>Bacteria</taxon>
        <taxon>Bacillati</taxon>
        <taxon>Bacillota</taxon>
        <taxon>Clostridia</taxon>
        <taxon>Lachnospirales</taxon>
        <taxon>Lachnospiraceae</taxon>
        <taxon>Otoolea</taxon>
    </lineage>
</organism>
<dbReference type="FunFam" id="3.40.50.970:FF:000129">
    <property type="entry name" value="Transketolase"/>
    <property type="match status" value="1"/>
</dbReference>
<dbReference type="EMBL" id="AWSU01000160">
    <property type="protein sequence ID" value="ERI77305.1"/>
    <property type="molecule type" value="Genomic_DNA"/>
</dbReference>
<dbReference type="Gene3D" id="3.40.50.970">
    <property type="match status" value="1"/>
</dbReference>
<dbReference type="SUPFAM" id="SSF52518">
    <property type="entry name" value="Thiamin diphosphate-binding fold (THDP-binding)"/>
    <property type="match status" value="1"/>
</dbReference>
<dbReference type="InterPro" id="IPR033248">
    <property type="entry name" value="Transketolase_C"/>
</dbReference>
<dbReference type="InterPro" id="IPR051157">
    <property type="entry name" value="PDH/Transketolase"/>
</dbReference>
<comment type="similarity">
    <text evidence="2">Belongs to the transketolase family.</text>
</comment>
<dbReference type="Proteomes" id="UP000016491">
    <property type="component" value="Unassembled WGS sequence"/>
</dbReference>
<dbReference type="SMART" id="SM00861">
    <property type="entry name" value="Transket_pyr"/>
    <property type="match status" value="1"/>
</dbReference>
<gene>
    <name evidence="5" type="ORF">CLOSYM_02094</name>
</gene>
<dbReference type="AlphaFoldDB" id="A0ABC9TYJ0"/>
<feature type="domain" description="Transketolase-like pyrimidine-binding" evidence="4">
    <location>
        <begin position="13"/>
        <end position="179"/>
    </location>
</feature>
<evidence type="ECO:0000313" key="6">
    <source>
        <dbReference type="Proteomes" id="UP000016491"/>
    </source>
</evidence>
<dbReference type="PANTHER" id="PTHR43825:SF1">
    <property type="entry name" value="TRANSKETOLASE-LIKE PYRIMIDINE-BINDING DOMAIN-CONTAINING PROTEIN"/>
    <property type="match status" value="1"/>
</dbReference>
<dbReference type="InterPro" id="IPR009014">
    <property type="entry name" value="Transketo_C/PFOR_II"/>
</dbReference>
<keyword evidence="3" id="KW-0786">Thiamine pyrophosphate</keyword>
<dbReference type="Pfam" id="PF02779">
    <property type="entry name" value="Transket_pyr"/>
    <property type="match status" value="1"/>
</dbReference>